<dbReference type="EMBL" id="AVOT02140193">
    <property type="protein sequence ID" value="MBW0590837.1"/>
    <property type="molecule type" value="Genomic_DNA"/>
</dbReference>
<reference evidence="1" key="1">
    <citation type="submission" date="2021-03" db="EMBL/GenBank/DDBJ databases">
        <title>Draft genome sequence of rust myrtle Austropuccinia psidii MF-1, a brazilian biotype.</title>
        <authorList>
            <person name="Quecine M.C."/>
            <person name="Pachon D.M.R."/>
            <person name="Bonatelli M.L."/>
            <person name="Correr F.H."/>
            <person name="Franceschini L.M."/>
            <person name="Leite T.F."/>
            <person name="Margarido G.R.A."/>
            <person name="Almeida C.A."/>
            <person name="Ferrarezi J.A."/>
            <person name="Labate C.A."/>
        </authorList>
    </citation>
    <scope>NUCLEOTIDE SEQUENCE</scope>
    <source>
        <strain evidence="1">MF-1</strain>
    </source>
</reference>
<dbReference type="Proteomes" id="UP000765509">
    <property type="component" value="Unassembled WGS sequence"/>
</dbReference>
<evidence type="ECO:0000313" key="1">
    <source>
        <dbReference type="EMBL" id="MBW0590837.1"/>
    </source>
</evidence>
<accession>A0A9Q3L407</accession>
<name>A0A9Q3L407_9BASI</name>
<evidence type="ECO:0000313" key="2">
    <source>
        <dbReference type="Proteomes" id="UP000765509"/>
    </source>
</evidence>
<organism evidence="1 2">
    <name type="scientific">Austropuccinia psidii MF-1</name>
    <dbReference type="NCBI Taxonomy" id="1389203"/>
    <lineage>
        <taxon>Eukaryota</taxon>
        <taxon>Fungi</taxon>
        <taxon>Dikarya</taxon>
        <taxon>Basidiomycota</taxon>
        <taxon>Pucciniomycotina</taxon>
        <taxon>Pucciniomycetes</taxon>
        <taxon>Pucciniales</taxon>
        <taxon>Sphaerophragmiaceae</taxon>
        <taxon>Austropuccinia</taxon>
    </lineage>
</organism>
<comment type="caution">
    <text evidence="1">The sequence shown here is derived from an EMBL/GenBank/DDBJ whole genome shotgun (WGS) entry which is preliminary data.</text>
</comment>
<proteinExistence type="predicted"/>
<sequence>MIQTMEDSIRRFCAYVMEYKDHEGYTHECITLLTAVKLANKRSQHTMTGKSPSLVEKGWNLLLPVDHLKKNLHTIHPTAEEFDDMWKRDSDTAAKCIAEEKEYKKQRWDKSPMEPDFRGGEHVLVSTLTSTILRDLKR</sequence>
<keyword evidence="2" id="KW-1185">Reference proteome</keyword>
<gene>
    <name evidence="1" type="ORF">O181_130552</name>
</gene>
<protein>
    <submittedName>
        <fullName evidence="1">Uncharacterized protein</fullName>
    </submittedName>
</protein>
<dbReference type="OrthoDB" id="4360000at2759"/>
<dbReference type="AlphaFoldDB" id="A0A9Q3L407"/>